<feature type="compositionally biased region" description="Low complexity" evidence="1">
    <location>
        <begin position="291"/>
        <end position="307"/>
    </location>
</feature>
<dbReference type="OrthoDB" id="4146887at2759"/>
<feature type="compositionally biased region" description="Polar residues" evidence="1">
    <location>
        <begin position="101"/>
        <end position="140"/>
    </location>
</feature>
<dbReference type="AlphaFoldDB" id="A0A2J6PJE1"/>
<feature type="region of interest" description="Disordered" evidence="1">
    <location>
        <begin position="201"/>
        <end position="327"/>
    </location>
</feature>
<organism evidence="2 3">
    <name type="scientific">Hyaloscypha hepaticicola</name>
    <dbReference type="NCBI Taxonomy" id="2082293"/>
    <lineage>
        <taxon>Eukaryota</taxon>
        <taxon>Fungi</taxon>
        <taxon>Dikarya</taxon>
        <taxon>Ascomycota</taxon>
        <taxon>Pezizomycotina</taxon>
        <taxon>Leotiomycetes</taxon>
        <taxon>Helotiales</taxon>
        <taxon>Hyaloscyphaceae</taxon>
        <taxon>Hyaloscypha</taxon>
    </lineage>
</organism>
<evidence type="ECO:0008006" key="4">
    <source>
        <dbReference type="Google" id="ProtNLM"/>
    </source>
</evidence>
<accession>A0A2J6PJE1</accession>
<dbReference type="STRING" id="1745343.A0A2J6PJE1"/>
<protein>
    <recommendedName>
        <fullName evidence="4">Transcription factor RfeG</fullName>
    </recommendedName>
</protein>
<feature type="region of interest" description="Disordered" evidence="1">
    <location>
        <begin position="93"/>
        <end position="171"/>
    </location>
</feature>
<name>A0A2J6PJE1_9HELO</name>
<keyword evidence="3" id="KW-1185">Reference proteome</keyword>
<dbReference type="Proteomes" id="UP000235672">
    <property type="component" value="Unassembled WGS sequence"/>
</dbReference>
<feature type="region of interest" description="Disordered" evidence="1">
    <location>
        <begin position="1"/>
        <end position="22"/>
    </location>
</feature>
<proteinExistence type="predicted"/>
<sequence>MTTRDRVRDREERDRRAQQAQARTNEYFVPKDGIDREVITADICRYLGNDALVRPGQYENPQTRQVQQGFFITAYRNLTTAMIADLKADSERWEQERRATQSRGQPSNVEYRASTTHQSRQYYGPTSETAQPTPLGYQQPSSTSTSTGQVYDSSAQGGYPQQSSYAQPPSAYQQSQGYAAVQDSSNYYMAGADMAIDRSSAGRVPVTTQSPIPRSNVQYATSSSTYPQQQDSRNMYSPYQQPGVAVSSAQYSQPQDAYYPSRAVPPAGAYDSQDPYGERVYQDSSAYSQIPVTAAPAVAPAPANSSSRRSERESERERDRHGQRRRH</sequence>
<gene>
    <name evidence="2" type="ORF">NA56DRAFT_711221</name>
</gene>
<dbReference type="EMBL" id="KZ613524">
    <property type="protein sequence ID" value="PMD14147.1"/>
    <property type="molecule type" value="Genomic_DNA"/>
</dbReference>
<evidence type="ECO:0000256" key="1">
    <source>
        <dbReference type="SAM" id="MobiDB-lite"/>
    </source>
</evidence>
<evidence type="ECO:0000313" key="2">
    <source>
        <dbReference type="EMBL" id="PMD14147.1"/>
    </source>
</evidence>
<feature type="compositionally biased region" description="Basic and acidic residues" evidence="1">
    <location>
        <begin position="1"/>
        <end position="17"/>
    </location>
</feature>
<reference evidence="2 3" key="1">
    <citation type="submission" date="2016-05" db="EMBL/GenBank/DDBJ databases">
        <title>A degradative enzymes factory behind the ericoid mycorrhizal symbiosis.</title>
        <authorList>
            <consortium name="DOE Joint Genome Institute"/>
            <person name="Martino E."/>
            <person name="Morin E."/>
            <person name="Grelet G."/>
            <person name="Kuo A."/>
            <person name="Kohler A."/>
            <person name="Daghino S."/>
            <person name="Barry K."/>
            <person name="Choi C."/>
            <person name="Cichocki N."/>
            <person name="Clum A."/>
            <person name="Copeland A."/>
            <person name="Hainaut M."/>
            <person name="Haridas S."/>
            <person name="Labutti K."/>
            <person name="Lindquist E."/>
            <person name="Lipzen A."/>
            <person name="Khouja H.-R."/>
            <person name="Murat C."/>
            <person name="Ohm R."/>
            <person name="Olson A."/>
            <person name="Spatafora J."/>
            <person name="Veneault-Fourrey C."/>
            <person name="Henrissat B."/>
            <person name="Grigoriev I."/>
            <person name="Martin F."/>
            <person name="Perotto S."/>
        </authorList>
    </citation>
    <scope>NUCLEOTIDE SEQUENCE [LARGE SCALE GENOMIC DNA]</scope>
    <source>
        <strain evidence="2 3">UAMH 7357</strain>
    </source>
</reference>
<feature type="compositionally biased region" description="Polar residues" evidence="1">
    <location>
        <begin position="148"/>
        <end position="171"/>
    </location>
</feature>
<dbReference type="PANTHER" id="PTHR39609:SF1">
    <property type="entry name" value="RFEG"/>
    <property type="match status" value="1"/>
</dbReference>
<feature type="compositionally biased region" description="Basic and acidic residues" evidence="1">
    <location>
        <begin position="308"/>
        <end position="320"/>
    </location>
</feature>
<feature type="compositionally biased region" description="Polar residues" evidence="1">
    <location>
        <begin position="206"/>
        <end position="240"/>
    </location>
</feature>
<dbReference type="PANTHER" id="PTHR39609">
    <property type="entry name" value="RFEG-RELATED"/>
    <property type="match status" value="1"/>
</dbReference>
<evidence type="ECO:0000313" key="3">
    <source>
        <dbReference type="Proteomes" id="UP000235672"/>
    </source>
</evidence>